<dbReference type="AlphaFoldDB" id="V4P997"/>
<dbReference type="eggNOG" id="COG1317">
    <property type="taxonomic scope" value="Bacteria"/>
</dbReference>
<evidence type="ECO:0008006" key="3">
    <source>
        <dbReference type="Google" id="ProtNLM"/>
    </source>
</evidence>
<comment type="caution">
    <text evidence="1">The sequence shown here is derived from an EMBL/GenBank/DDBJ whole genome shotgun (WGS) entry which is preliminary data.</text>
</comment>
<keyword evidence="2" id="KW-1185">Reference proteome</keyword>
<gene>
    <name evidence="1" type="ORF">ABENE_19505</name>
</gene>
<proteinExistence type="predicted"/>
<dbReference type="RefSeq" id="WP_018080358.1">
    <property type="nucleotide sequence ID" value="NZ_AQWM01000002.1"/>
</dbReference>
<accession>V4P997</accession>
<dbReference type="EMBL" id="AWGB01000063">
    <property type="protein sequence ID" value="ESQ84606.1"/>
    <property type="molecule type" value="Genomic_DNA"/>
</dbReference>
<dbReference type="OrthoDB" id="7173054at2"/>
<organism evidence="1 2">
    <name type="scientific">Asticcacaulis benevestitus DSM 16100 = ATCC BAA-896</name>
    <dbReference type="NCBI Taxonomy" id="1121022"/>
    <lineage>
        <taxon>Bacteria</taxon>
        <taxon>Pseudomonadati</taxon>
        <taxon>Pseudomonadota</taxon>
        <taxon>Alphaproteobacteria</taxon>
        <taxon>Caulobacterales</taxon>
        <taxon>Caulobacteraceae</taxon>
        <taxon>Asticcacaulis</taxon>
    </lineage>
</organism>
<name>V4P997_9CAUL</name>
<reference evidence="1 2" key="1">
    <citation type="journal article" date="2014" name="Nature">
        <title>Sequential evolution of bacterial morphology by co-option of a developmental regulator.</title>
        <authorList>
            <person name="Jiang C."/>
            <person name="Brown P.J."/>
            <person name="Ducret A."/>
            <person name="Brun Y.V."/>
        </authorList>
    </citation>
    <scope>NUCLEOTIDE SEQUENCE [LARGE SCALE GENOMIC DNA]</scope>
    <source>
        <strain evidence="1 2">DSM 16100</strain>
    </source>
</reference>
<dbReference type="STRING" id="1121022.GCA_000376105_00688"/>
<evidence type="ECO:0000313" key="1">
    <source>
        <dbReference type="EMBL" id="ESQ84606.1"/>
    </source>
</evidence>
<dbReference type="PATRIC" id="fig|1121022.4.peg.3995"/>
<sequence length="216" mass="23067">MTQTVHKRFEFGTVFGDTGNIVSRPAPAAKKFFTPEEVEEVRKAAHAAGENSAMARAQMAQSAALQALADAAQQGLGALTDSIHANKEAGVKLALVCAQKIAAEALELFPQAPLMAALDALGQEIEQTTRLVLHVSNPSDELKAAAQEAAMMAGFTGAIQFRDNPSMPTGAFEVVWSDGRADYNPQHVFDVLEQALAEAMDAEVFHNSRARDHDGH</sequence>
<dbReference type="Proteomes" id="UP000017837">
    <property type="component" value="Unassembled WGS sequence"/>
</dbReference>
<protein>
    <recommendedName>
        <fullName evidence="3">Flagellar assembly protein FliH/Type III secretion system HrpE domain-containing protein</fullName>
    </recommendedName>
</protein>
<evidence type="ECO:0000313" key="2">
    <source>
        <dbReference type="Proteomes" id="UP000017837"/>
    </source>
</evidence>